<dbReference type="EMBL" id="LVVZ01000018">
    <property type="protein sequence ID" value="OKL43738.1"/>
    <property type="molecule type" value="Genomic_DNA"/>
</dbReference>
<evidence type="ECO:0000313" key="2">
    <source>
        <dbReference type="EMBL" id="OKL43738.1"/>
    </source>
</evidence>
<dbReference type="RefSeq" id="WP_028481542.1">
    <property type="nucleotide sequence ID" value="NZ_LVVZ01000018.1"/>
</dbReference>
<evidence type="ECO:0000313" key="3">
    <source>
        <dbReference type="Proteomes" id="UP000185783"/>
    </source>
</evidence>
<keyword evidence="1" id="KW-1133">Transmembrane helix</keyword>
<feature type="transmembrane region" description="Helical" evidence="1">
    <location>
        <begin position="74"/>
        <end position="95"/>
    </location>
</feature>
<keyword evidence="1" id="KW-0472">Membrane</keyword>
<dbReference type="AlphaFoldDB" id="A0A1U7JGB4"/>
<sequence>MTDQQDPENDNMHAVWALVFWCPPAIAGFLGVYFGWTRNQYIVAFSIAALPLLVSLAIYFAFLVIDFWRTVSWLWRIAAMSAAAILTYGASLFIWG</sequence>
<feature type="transmembrane region" description="Helical" evidence="1">
    <location>
        <begin position="41"/>
        <end position="62"/>
    </location>
</feature>
<keyword evidence="1" id="KW-0812">Transmembrane</keyword>
<proteinExistence type="predicted"/>
<name>A0A1U7JGB4_9HYPH</name>
<organism evidence="2 3">
    <name type="scientific">Pseudovibrio exalbescens</name>
    <dbReference type="NCBI Taxonomy" id="197461"/>
    <lineage>
        <taxon>Bacteria</taxon>
        <taxon>Pseudomonadati</taxon>
        <taxon>Pseudomonadota</taxon>
        <taxon>Alphaproteobacteria</taxon>
        <taxon>Hyphomicrobiales</taxon>
        <taxon>Stappiaceae</taxon>
        <taxon>Pseudovibrio</taxon>
    </lineage>
</organism>
<comment type="caution">
    <text evidence="2">The sequence shown here is derived from an EMBL/GenBank/DDBJ whole genome shotgun (WGS) entry which is preliminary data.</text>
</comment>
<reference evidence="2 3" key="1">
    <citation type="submission" date="2016-03" db="EMBL/GenBank/DDBJ databases">
        <title>Genome sequence of Nesiotobacter sp. nov., a moderately halophilic alphaproteobacterium isolated from the Yellow Sea, China.</title>
        <authorList>
            <person name="Zhang G."/>
            <person name="Zhang R."/>
        </authorList>
    </citation>
    <scope>NUCLEOTIDE SEQUENCE [LARGE SCALE GENOMIC DNA]</scope>
    <source>
        <strain evidence="2 3">WB1-6</strain>
    </source>
</reference>
<protein>
    <submittedName>
        <fullName evidence="2">Uncharacterized protein</fullName>
    </submittedName>
</protein>
<dbReference type="Proteomes" id="UP000185783">
    <property type="component" value="Unassembled WGS sequence"/>
</dbReference>
<evidence type="ECO:0000256" key="1">
    <source>
        <dbReference type="SAM" id="Phobius"/>
    </source>
</evidence>
<gene>
    <name evidence="2" type="ORF">A3843_11470</name>
</gene>
<feature type="transmembrane region" description="Helical" evidence="1">
    <location>
        <begin position="14"/>
        <end position="34"/>
    </location>
</feature>
<accession>A0A1U7JGB4</accession>
<keyword evidence="3" id="KW-1185">Reference proteome</keyword>